<evidence type="ECO:0000313" key="3">
    <source>
        <dbReference type="EMBL" id="KAF2740740.1"/>
    </source>
</evidence>
<keyword evidence="2" id="KW-0732">Signal</keyword>
<evidence type="ECO:0000256" key="1">
    <source>
        <dbReference type="SAM" id="MobiDB-lite"/>
    </source>
</evidence>
<dbReference type="OrthoDB" id="3776815at2759"/>
<feature type="chain" id="PRO_5040501404" evidence="2">
    <location>
        <begin position="17"/>
        <end position="276"/>
    </location>
</feature>
<evidence type="ECO:0000256" key="2">
    <source>
        <dbReference type="SAM" id="SignalP"/>
    </source>
</evidence>
<dbReference type="AlphaFoldDB" id="A0A9P4RB61"/>
<evidence type="ECO:0000313" key="4">
    <source>
        <dbReference type="Proteomes" id="UP000799444"/>
    </source>
</evidence>
<feature type="signal peptide" evidence="2">
    <location>
        <begin position="1"/>
        <end position="16"/>
    </location>
</feature>
<comment type="caution">
    <text evidence="3">The sequence shown here is derived from an EMBL/GenBank/DDBJ whole genome shotgun (WGS) entry which is preliminary data.</text>
</comment>
<accession>A0A9P4RB61</accession>
<reference evidence="3" key="1">
    <citation type="journal article" date="2020" name="Stud. Mycol.">
        <title>101 Dothideomycetes genomes: a test case for predicting lifestyles and emergence of pathogens.</title>
        <authorList>
            <person name="Haridas S."/>
            <person name="Albert R."/>
            <person name="Binder M."/>
            <person name="Bloem J."/>
            <person name="Labutti K."/>
            <person name="Salamov A."/>
            <person name="Andreopoulos B."/>
            <person name="Baker S."/>
            <person name="Barry K."/>
            <person name="Bills G."/>
            <person name="Bluhm B."/>
            <person name="Cannon C."/>
            <person name="Castanera R."/>
            <person name="Culley D."/>
            <person name="Daum C."/>
            <person name="Ezra D."/>
            <person name="Gonzalez J."/>
            <person name="Henrissat B."/>
            <person name="Kuo A."/>
            <person name="Liang C."/>
            <person name="Lipzen A."/>
            <person name="Lutzoni F."/>
            <person name="Magnuson J."/>
            <person name="Mondo S."/>
            <person name="Nolan M."/>
            <person name="Ohm R."/>
            <person name="Pangilinan J."/>
            <person name="Park H.-J."/>
            <person name="Ramirez L."/>
            <person name="Alfaro M."/>
            <person name="Sun H."/>
            <person name="Tritt A."/>
            <person name="Yoshinaga Y."/>
            <person name="Zwiers L.-H."/>
            <person name="Turgeon B."/>
            <person name="Goodwin S."/>
            <person name="Spatafora J."/>
            <person name="Crous P."/>
            <person name="Grigoriev I."/>
        </authorList>
    </citation>
    <scope>NUCLEOTIDE SEQUENCE</scope>
    <source>
        <strain evidence="3">CBS 125425</strain>
    </source>
</reference>
<proteinExistence type="predicted"/>
<sequence>MSLFLSSLLLAATATAQVTTSIRMPGNLDDYDVGYYASVVGNSDGALTLALQYDNDTDIDALGVYENAPETATLKGATWFESVVTTTDPFENNAAMTMSLACQMPTAGRAKPTCVYSMGGELAFSSYCSDYSTYTDVYTTTYVDSYSSDEFGPATEYTYTETVDYGDYIPEFCTEGSTLPESIAVETVTLSKSYIGTYQVVITAGEEKLDATAAAAPSSGASQTASTTGAAPAPTGANGTVTSGTASAPPQGTGAAPLMTMAPALVGLGAAIAAFL</sequence>
<organism evidence="3 4">
    <name type="scientific">Polyplosphaeria fusca</name>
    <dbReference type="NCBI Taxonomy" id="682080"/>
    <lineage>
        <taxon>Eukaryota</taxon>
        <taxon>Fungi</taxon>
        <taxon>Dikarya</taxon>
        <taxon>Ascomycota</taxon>
        <taxon>Pezizomycotina</taxon>
        <taxon>Dothideomycetes</taxon>
        <taxon>Pleosporomycetidae</taxon>
        <taxon>Pleosporales</taxon>
        <taxon>Tetraplosphaeriaceae</taxon>
        <taxon>Polyplosphaeria</taxon>
    </lineage>
</organism>
<gene>
    <name evidence="3" type="ORF">EJ04DRAFT_164380</name>
</gene>
<protein>
    <submittedName>
        <fullName evidence="3">Uncharacterized protein</fullName>
    </submittedName>
</protein>
<name>A0A9P4RB61_9PLEO</name>
<dbReference type="Proteomes" id="UP000799444">
    <property type="component" value="Unassembled WGS sequence"/>
</dbReference>
<feature type="region of interest" description="Disordered" evidence="1">
    <location>
        <begin position="220"/>
        <end position="252"/>
    </location>
</feature>
<keyword evidence="4" id="KW-1185">Reference proteome</keyword>
<dbReference type="EMBL" id="ML996099">
    <property type="protein sequence ID" value="KAF2740740.1"/>
    <property type="molecule type" value="Genomic_DNA"/>
</dbReference>
<feature type="compositionally biased region" description="Polar residues" evidence="1">
    <location>
        <begin position="241"/>
        <end position="250"/>
    </location>
</feature>
<feature type="compositionally biased region" description="Low complexity" evidence="1">
    <location>
        <begin position="220"/>
        <end position="240"/>
    </location>
</feature>